<keyword evidence="3" id="KW-1133">Transmembrane helix</keyword>
<feature type="coiled-coil region" evidence="1">
    <location>
        <begin position="333"/>
        <end position="369"/>
    </location>
</feature>
<evidence type="ECO:0000256" key="3">
    <source>
        <dbReference type="SAM" id="Phobius"/>
    </source>
</evidence>
<feature type="region of interest" description="Disordered" evidence="2">
    <location>
        <begin position="443"/>
        <end position="465"/>
    </location>
</feature>
<keyword evidence="1" id="KW-0175">Coiled coil</keyword>
<dbReference type="Proteomes" id="UP000426857">
    <property type="component" value="Chromosome"/>
</dbReference>
<feature type="compositionally biased region" description="Low complexity" evidence="2">
    <location>
        <begin position="446"/>
        <end position="456"/>
    </location>
</feature>
<evidence type="ECO:0000313" key="4">
    <source>
        <dbReference type="EMBL" id="QGS33747.1"/>
    </source>
</evidence>
<sequence length="465" mass="50691">MGRRSWKRGVAAIGVAWIAGVVAGPLAAGQVEAPARAEVTVEIDDEDDLIPADREKALIAQTRGVDLPAEVTHVEYLVFADNDDNINDTVEDHLREASPELIGDDVYADGVLILAYGDDPRSNGAYAGEDVADRLALREGKHLDETLEAMRPAMKDGRIADGFVDGLRYAADDAAIESDRIAGEEEDRRSNLIGIGIGGGIVAVVGTGLGLYAVAQRRKKAEQAREDHAYVVKHYGDAGTRLSEIDVRAHNLASPLADDELRRQWAEVRDGFLEVHDVTQRIGTPKDDGEFRAAADDLAGARESIERIRVAEDNIDLMWDMEHGDAAARRGQLRLLRDDLVRAQSDVEDEELRRRLSALEDRVRAMEADPGAAGFMDSYADVLYDYRLVLDLVREREFDGMKVGGDRTAPELWDPHWRVGSGYAGWMPFAVMSTWHQSDVSAAQPSTTSSSYSSGFSGAGGGGSF</sequence>
<keyword evidence="3" id="KW-0472">Membrane</keyword>
<organism evidence="4 5">
    <name type="scientific">Corynebacterium xerosis</name>
    <dbReference type="NCBI Taxonomy" id="1725"/>
    <lineage>
        <taxon>Bacteria</taxon>
        <taxon>Bacillati</taxon>
        <taxon>Actinomycetota</taxon>
        <taxon>Actinomycetes</taxon>
        <taxon>Mycobacteriales</taxon>
        <taxon>Corynebacteriaceae</taxon>
        <taxon>Corynebacterium</taxon>
    </lineage>
</organism>
<evidence type="ECO:0000256" key="1">
    <source>
        <dbReference type="SAM" id="Coils"/>
    </source>
</evidence>
<evidence type="ECO:0000313" key="5">
    <source>
        <dbReference type="Proteomes" id="UP000426857"/>
    </source>
</evidence>
<gene>
    <name evidence="4" type="ORF">FOB82_01065</name>
</gene>
<protein>
    <submittedName>
        <fullName evidence="4">DUF5129 domain-containing protein</fullName>
    </submittedName>
</protein>
<proteinExistence type="predicted"/>
<keyword evidence="3" id="KW-0812">Transmembrane</keyword>
<dbReference type="RefSeq" id="WP_155867320.1">
    <property type="nucleotide sequence ID" value="NZ_CP046322.1"/>
</dbReference>
<reference evidence="4 5" key="1">
    <citation type="submission" date="2019-11" db="EMBL/GenBank/DDBJ databases">
        <title>FDA dAtabase for Regulatory Grade micrObial Sequences (FDA-ARGOS): Supporting development and validation of Infectious Disease Dx tests.</title>
        <authorList>
            <person name="Kerrigan L."/>
            <person name="Long C."/>
            <person name="Tallon L."/>
            <person name="Sadzewicz L."/>
            <person name="Vavikolanu K."/>
            <person name="Mehta A."/>
            <person name="Aluvathingal J."/>
            <person name="Nadendla S."/>
            <person name="Yan Y."/>
            <person name="Sichtig H."/>
        </authorList>
    </citation>
    <scope>NUCLEOTIDE SEQUENCE [LARGE SCALE GENOMIC DNA]</scope>
    <source>
        <strain evidence="4 5">FDAARGOS_674</strain>
    </source>
</reference>
<accession>A0A6B8TA92</accession>
<dbReference type="KEGG" id="cxe:FOB82_01065"/>
<dbReference type="AlphaFoldDB" id="A0A6B8TA92"/>
<dbReference type="EMBL" id="CP046322">
    <property type="protein sequence ID" value="QGS33747.1"/>
    <property type="molecule type" value="Genomic_DNA"/>
</dbReference>
<evidence type="ECO:0000256" key="2">
    <source>
        <dbReference type="SAM" id="MobiDB-lite"/>
    </source>
</evidence>
<feature type="transmembrane region" description="Helical" evidence="3">
    <location>
        <begin position="192"/>
        <end position="215"/>
    </location>
</feature>
<name>A0A6B8TA92_9CORY</name>